<feature type="transmembrane region" description="Helical" evidence="1">
    <location>
        <begin position="84"/>
        <end position="102"/>
    </location>
</feature>
<accession>A0A832V1R6</accession>
<keyword evidence="4" id="KW-1185">Reference proteome</keyword>
<sequence>MRESVFVALERTLLTLVTISLFVFLYGQILASPILLAAFASSVFIVFGHPESKMASIRSVVGGQMVGAITGYGVSLVIPGFTPLSAGIAVAAATLFMILLGVQHPPAAGTSMSFVYNAGGLSSGSNFWMAIVVILSLSFLKIIFKTGDWLLHRTGKEWSNLHKWFKEKAN</sequence>
<comment type="caution">
    <text evidence="3">The sequence shown here is derived from an EMBL/GenBank/DDBJ whole genome shotgun (WGS) entry which is preliminary data.</text>
</comment>
<keyword evidence="1" id="KW-1133">Transmembrane helix</keyword>
<reference evidence="3 4" key="1">
    <citation type="journal article" name="Nat. Commun.">
        <title>Undinarchaeota illuminate DPANN phylogeny and the impact of gene transfer on archaeal evolution.</title>
        <authorList>
            <person name="Dombrowski N."/>
            <person name="Williams T.A."/>
            <person name="Sun J."/>
            <person name="Woodcroft B.J."/>
            <person name="Lee J.H."/>
            <person name="Minh B.Q."/>
            <person name="Rinke C."/>
            <person name="Spang A."/>
        </authorList>
    </citation>
    <scope>NUCLEOTIDE SEQUENCE [LARGE SCALE GENOMIC DNA]</scope>
    <source>
        <strain evidence="3">MAG_bin17</strain>
    </source>
</reference>
<keyword evidence="1" id="KW-0812">Transmembrane</keyword>
<evidence type="ECO:0000256" key="1">
    <source>
        <dbReference type="SAM" id="Phobius"/>
    </source>
</evidence>
<dbReference type="InterPro" id="IPR007065">
    <property type="entry name" value="HPP"/>
</dbReference>
<feature type="transmembrane region" description="Helical" evidence="1">
    <location>
        <begin position="114"/>
        <end position="144"/>
    </location>
</feature>
<dbReference type="Proteomes" id="UP000604391">
    <property type="component" value="Unassembled WGS sequence"/>
</dbReference>
<feature type="transmembrane region" description="Helical" evidence="1">
    <location>
        <begin position="59"/>
        <end position="78"/>
    </location>
</feature>
<feature type="transmembrane region" description="Helical" evidence="1">
    <location>
        <begin position="20"/>
        <end position="47"/>
    </location>
</feature>
<organism evidence="3 4">
    <name type="scientific">Candidatus Undinarchaeum marinum</name>
    <dbReference type="NCBI Taxonomy" id="2756141"/>
    <lineage>
        <taxon>Archaea</taxon>
        <taxon>Candidatus Undinarchaeota</taxon>
        <taxon>Candidatus Undinarchaeia</taxon>
        <taxon>Candidatus Undinarchaeales</taxon>
        <taxon>Candidatus Undinarchaeaceae</taxon>
        <taxon>Candidatus Undinarchaeum</taxon>
    </lineage>
</organism>
<dbReference type="Pfam" id="PF04982">
    <property type="entry name" value="TM_HPP"/>
    <property type="match status" value="1"/>
</dbReference>
<name>A0A832V1R6_9ARCH</name>
<dbReference type="PANTHER" id="PTHR33741:SF5">
    <property type="entry name" value="TRANSMEMBRANE PROTEIN DDB_G0269096-RELATED"/>
    <property type="match status" value="1"/>
</dbReference>
<gene>
    <name evidence="3" type="ORF">H1011_01285</name>
</gene>
<evidence type="ECO:0000259" key="2">
    <source>
        <dbReference type="Pfam" id="PF04982"/>
    </source>
</evidence>
<evidence type="ECO:0000313" key="3">
    <source>
        <dbReference type="EMBL" id="HIJ99441.1"/>
    </source>
</evidence>
<protein>
    <submittedName>
        <fullName evidence="3">HPP family protein</fullName>
    </submittedName>
</protein>
<dbReference type="InterPro" id="IPR058581">
    <property type="entry name" value="TM_HPP"/>
</dbReference>
<dbReference type="AlphaFoldDB" id="A0A832V1R6"/>
<feature type="domain" description="HPP transmembrane region" evidence="2">
    <location>
        <begin position="10"/>
        <end position="137"/>
    </location>
</feature>
<proteinExistence type="predicted"/>
<keyword evidence="1" id="KW-0472">Membrane</keyword>
<evidence type="ECO:0000313" key="4">
    <source>
        <dbReference type="Proteomes" id="UP000604391"/>
    </source>
</evidence>
<dbReference type="EMBL" id="DVAD01000007">
    <property type="protein sequence ID" value="HIJ99441.1"/>
    <property type="molecule type" value="Genomic_DNA"/>
</dbReference>
<dbReference type="PANTHER" id="PTHR33741">
    <property type="entry name" value="TRANSMEMBRANE PROTEIN DDB_G0269096-RELATED"/>
    <property type="match status" value="1"/>
</dbReference>